<comment type="caution">
    <text evidence="1">The sequence shown here is derived from an EMBL/GenBank/DDBJ whole genome shotgun (WGS) entry which is preliminary data.</text>
</comment>
<evidence type="ECO:0000313" key="1">
    <source>
        <dbReference type="EMBL" id="KAF7813658.1"/>
    </source>
</evidence>
<gene>
    <name evidence="1" type="ORF">G2W53_034634</name>
</gene>
<proteinExistence type="predicted"/>
<sequence length="26" mass="2962">MEGDFAGLIPSDWGFFTLMGYDDEFT</sequence>
<accession>A0A834T1V8</accession>
<evidence type="ECO:0000313" key="2">
    <source>
        <dbReference type="Proteomes" id="UP000634136"/>
    </source>
</evidence>
<dbReference type="AlphaFoldDB" id="A0A834T1V8"/>
<organism evidence="1 2">
    <name type="scientific">Senna tora</name>
    <dbReference type="NCBI Taxonomy" id="362788"/>
    <lineage>
        <taxon>Eukaryota</taxon>
        <taxon>Viridiplantae</taxon>
        <taxon>Streptophyta</taxon>
        <taxon>Embryophyta</taxon>
        <taxon>Tracheophyta</taxon>
        <taxon>Spermatophyta</taxon>
        <taxon>Magnoliopsida</taxon>
        <taxon>eudicotyledons</taxon>
        <taxon>Gunneridae</taxon>
        <taxon>Pentapetalae</taxon>
        <taxon>rosids</taxon>
        <taxon>fabids</taxon>
        <taxon>Fabales</taxon>
        <taxon>Fabaceae</taxon>
        <taxon>Caesalpinioideae</taxon>
        <taxon>Cassia clade</taxon>
        <taxon>Senna</taxon>
    </lineage>
</organism>
<reference evidence="1" key="1">
    <citation type="submission" date="2020-09" db="EMBL/GenBank/DDBJ databases">
        <title>Genome-Enabled Discovery of Anthraquinone Biosynthesis in Senna tora.</title>
        <authorList>
            <person name="Kang S.-H."/>
            <person name="Pandey R.P."/>
            <person name="Lee C.-M."/>
            <person name="Sim J.-S."/>
            <person name="Jeong J.-T."/>
            <person name="Choi B.-S."/>
            <person name="Jung M."/>
            <person name="Ginzburg D."/>
            <person name="Zhao K."/>
            <person name="Won S.Y."/>
            <person name="Oh T.-J."/>
            <person name="Yu Y."/>
            <person name="Kim N.-H."/>
            <person name="Lee O.R."/>
            <person name="Lee T.-H."/>
            <person name="Bashyal P."/>
            <person name="Kim T.-S."/>
            <person name="Lee W.-H."/>
            <person name="Kawkins C."/>
            <person name="Kim C.-K."/>
            <person name="Kim J.S."/>
            <person name="Ahn B.O."/>
            <person name="Rhee S.Y."/>
            <person name="Sohng J.K."/>
        </authorList>
    </citation>
    <scope>NUCLEOTIDE SEQUENCE</scope>
    <source>
        <tissue evidence="1">Leaf</tissue>
    </source>
</reference>
<dbReference type="Proteomes" id="UP000634136">
    <property type="component" value="Unassembled WGS sequence"/>
</dbReference>
<protein>
    <submittedName>
        <fullName evidence="1">Uncharacterized protein</fullName>
    </submittedName>
</protein>
<name>A0A834T1V8_9FABA</name>
<dbReference type="EMBL" id="JAAIUW010000010">
    <property type="protein sequence ID" value="KAF7813658.1"/>
    <property type="molecule type" value="Genomic_DNA"/>
</dbReference>
<keyword evidence="2" id="KW-1185">Reference proteome</keyword>